<organism evidence="1 2">
    <name type="scientific">Trichomalopsis sarcophagae</name>
    <dbReference type="NCBI Taxonomy" id="543379"/>
    <lineage>
        <taxon>Eukaryota</taxon>
        <taxon>Metazoa</taxon>
        <taxon>Ecdysozoa</taxon>
        <taxon>Arthropoda</taxon>
        <taxon>Hexapoda</taxon>
        <taxon>Insecta</taxon>
        <taxon>Pterygota</taxon>
        <taxon>Neoptera</taxon>
        <taxon>Endopterygota</taxon>
        <taxon>Hymenoptera</taxon>
        <taxon>Apocrita</taxon>
        <taxon>Proctotrupomorpha</taxon>
        <taxon>Chalcidoidea</taxon>
        <taxon>Pteromalidae</taxon>
        <taxon>Pteromalinae</taxon>
        <taxon>Trichomalopsis</taxon>
    </lineage>
</organism>
<proteinExistence type="predicted"/>
<dbReference type="EMBL" id="NNAY01004249">
    <property type="protein sequence ID" value="OXU18150.1"/>
    <property type="molecule type" value="Genomic_DNA"/>
</dbReference>
<dbReference type="AlphaFoldDB" id="A0A232EIF6"/>
<dbReference type="Proteomes" id="UP000215335">
    <property type="component" value="Unassembled WGS sequence"/>
</dbReference>
<keyword evidence="2" id="KW-1185">Reference proteome</keyword>
<evidence type="ECO:0000313" key="1">
    <source>
        <dbReference type="EMBL" id="OXU18150.1"/>
    </source>
</evidence>
<evidence type="ECO:0000313" key="2">
    <source>
        <dbReference type="Proteomes" id="UP000215335"/>
    </source>
</evidence>
<name>A0A232EIF6_9HYME</name>
<sequence length="107" mass="11454">MNSAIVTLQQRRSEMASAAGAVSVCAGTNRKARQNPILSPVSTVRCTCETSGRERSELEVYISTRRPTSISVSLPPSLFHSPLGLCGLPFALFIYCATFAPPSVHAE</sequence>
<protein>
    <submittedName>
        <fullName evidence="1">Uncharacterized protein</fullName>
    </submittedName>
</protein>
<comment type="caution">
    <text evidence="1">The sequence shown here is derived from an EMBL/GenBank/DDBJ whole genome shotgun (WGS) entry which is preliminary data.</text>
</comment>
<gene>
    <name evidence="1" type="ORF">TSAR_005965</name>
</gene>
<accession>A0A232EIF6</accession>
<reference evidence="1 2" key="1">
    <citation type="journal article" date="2017" name="Curr. Biol.">
        <title>The Evolution of Venom by Co-option of Single-Copy Genes.</title>
        <authorList>
            <person name="Martinson E.O."/>
            <person name="Mrinalini"/>
            <person name="Kelkar Y.D."/>
            <person name="Chang C.H."/>
            <person name="Werren J.H."/>
        </authorList>
    </citation>
    <scope>NUCLEOTIDE SEQUENCE [LARGE SCALE GENOMIC DNA]</scope>
    <source>
        <strain evidence="1 2">Alberta</strain>
        <tissue evidence="1">Whole body</tissue>
    </source>
</reference>